<dbReference type="SUPFAM" id="SSF53335">
    <property type="entry name" value="S-adenosyl-L-methionine-dependent methyltransferases"/>
    <property type="match status" value="1"/>
</dbReference>
<proteinExistence type="predicted"/>
<evidence type="ECO:0000256" key="3">
    <source>
        <dbReference type="ARBA" id="ARBA00022691"/>
    </source>
</evidence>
<keyword evidence="6" id="KW-1185">Reference proteome</keyword>
<evidence type="ECO:0000313" key="5">
    <source>
        <dbReference type="EMBL" id="KAL2632026.1"/>
    </source>
</evidence>
<keyword evidence="2" id="KW-0808">Transferase</keyword>
<dbReference type="GO" id="GO:0032259">
    <property type="term" value="P:methylation"/>
    <property type="evidence" value="ECO:0007669"/>
    <property type="project" value="UniProtKB-KW"/>
</dbReference>
<organism evidence="5 6">
    <name type="scientific">Riccia fluitans</name>
    <dbReference type="NCBI Taxonomy" id="41844"/>
    <lineage>
        <taxon>Eukaryota</taxon>
        <taxon>Viridiplantae</taxon>
        <taxon>Streptophyta</taxon>
        <taxon>Embryophyta</taxon>
        <taxon>Marchantiophyta</taxon>
        <taxon>Marchantiopsida</taxon>
        <taxon>Marchantiidae</taxon>
        <taxon>Marchantiales</taxon>
        <taxon>Ricciaceae</taxon>
        <taxon>Riccia</taxon>
    </lineage>
</organism>
<evidence type="ECO:0000256" key="1">
    <source>
        <dbReference type="ARBA" id="ARBA00022603"/>
    </source>
</evidence>
<dbReference type="GO" id="GO:0008168">
    <property type="term" value="F:methyltransferase activity"/>
    <property type="evidence" value="ECO:0007669"/>
    <property type="project" value="UniProtKB-KW"/>
</dbReference>
<dbReference type="PANTHER" id="PTHR42873">
    <property type="entry name" value="RIBOSOMAL RNA LARGE SUBUNIT METHYLTRANSFERASE"/>
    <property type="match status" value="1"/>
</dbReference>
<evidence type="ECO:0000256" key="2">
    <source>
        <dbReference type="ARBA" id="ARBA00022679"/>
    </source>
</evidence>
<dbReference type="CDD" id="cd11572">
    <property type="entry name" value="RlmI_M_like"/>
    <property type="match status" value="1"/>
</dbReference>
<evidence type="ECO:0000313" key="6">
    <source>
        <dbReference type="Proteomes" id="UP001605036"/>
    </source>
</evidence>
<keyword evidence="3" id="KW-0949">S-adenosyl-L-methionine</keyword>
<feature type="domain" description="S-adenosylmethionine-dependent methyltransferase" evidence="4">
    <location>
        <begin position="116"/>
        <end position="293"/>
    </location>
</feature>
<comment type="caution">
    <text evidence="5">The sequence shown here is derived from an EMBL/GenBank/DDBJ whole genome shotgun (WGS) entry which is preliminary data.</text>
</comment>
<name>A0ABD1YML9_9MARC</name>
<protein>
    <recommendedName>
        <fullName evidence="4">S-adenosylmethionine-dependent methyltransferase domain-containing protein</fullName>
    </recommendedName>
</protein>
<dbReference type="AlphaFoldDB" id="A0ABD1YML9"/>
<dbReference type="Gene3D" id="3.40.50.150">
    <property type="entry name" value="Vaccinia Virus protein VP39"/>
    <property type="match status" value="1"/>
</dbReference>
<dbReference type="Pfam" id="PF10672">
    <property type="entry name" value="Methyltrans_SAM"/>
    <property type="match status" value="1"/>
</dbReference>
<sequence length="344" mass="37279">MNFSAYTSSREIPVRAAGAGMEECLFQEAAMEKSRTNIPCSICSGTNHADGGRDFQGPVMFYGHGGLIQTRISASIELRKMLGLPATETNVYRLINSEGDGLSGLITDVLGEHLVVASSAAWVERMKIDEVEVVENSIRYRASPTGQKTGFYADERDNRHFLRLLCKGKTVLDLCCYSGGFALNAIVGGASHVTGVDSSGPAIELAKANAALNGIEEGRCTFIRQDSKHFLSLSVAEGRSWDIVILDPPKLAPNRKVLPRAMVQYRRLNALTMRAINPKGLLMTCSCSGAMTQSGQFLSVLQEASKQAGRKLTQLRYAGPSSDHTLDVSYPEGAYLTNVLLKVH</sequence>
<accession>A0ABD1YML9</accession>
<dbReference type="CDD" id="cd02440">
    <property type="entry name" value="AdoMet_MTases"/>
    <property type="match status" value="1"/>
</dbReference>
<keyword evidence="1" id="KW-0489">Methyltransferase</keyword>
<dbReference type="EMBL" id="JBHFFA010000004">
    <property type="protein sequence ID" value="KAL2632026.1"/>
    <property type="molecule type" value="Genomic_DNA"/>
</dbReference>
<dbReference type="InterPro" id="IPR019614">
    <property type="entry name" value="SAM-dep_methyl-trfase"/>
</dbReference>
<dbReference type="PANTHER" id="PTHR42873:SF1">
    <property type="entry name" value="S-ADENOSYLMETHIONINE-DEPENDENT METHYLTRANSFERASE DOMAIN-CONTAINING PROTEIN"/>
    <property type="match status" value="1"/>
</dbReference>
<dbReference type="InterPro" id="IPR029063">
    <property type="entry name" value="SAM-dependent_MTases_sf"/>
</dbReference>
<gene>
    <name evidence="5" type="ORF">R1flu_016712</name>
</gene>
<reference evidence="5 6" key="1">
    <citation type="submission" date="2024-09" db="EMBL/GenBank/DDBJ databases">
        <title>Chromosome-scale assembly of Riccia fluitans.</title>
        <authorList>
            <person name="Paukszto L."/>
            <person name="Sawicki J."/>
            <person name="Karawczyk K."/>
            <person name="Piernik-Szablinska J."/>
            <person name="Szczecinska M."/>
            <person name="Mazdziarz M."/>
        </authorList>
    </citation>
    <scope>NUCLEOTIDE SEQUENCE [LARGE SCALE GENOMIC DNA]</scope>
    <source>
        <strain evidence="5">Rf_01</strain>
        <tissue evidence="5">Aerial parts of the thallus</tissue>
    </source>
</reference>
<dbReference type="Proteomes" id="UP001605036">
    <property type="component" value="Unassembled WGS sequence"/>
</dbReference>
<evidence type="ECO:0000259" key="4">
    <source>
        <dbReference type="Pfam" id="PF10672"/>
    </source>
</evidence>